<evidence type="ECO:0000313" key="2">
    <source>
        <dbReference type="Proteomes" id="UP000828390"/>
    </source>
</evidence>
<comment type="caution">
    <text evidence="1">The sequence shown here is derived from an EMBL/GenBank/DDBJ whole genome shotgun (WGS) entry which is preliminary data.</text>
</comment>
<dbReference type="Proteomes" id="UP000828390">
    <property type="component" value="Unassembled WGS sequence"/>
</dbReference>
<gene>
    <name evidence="1" type="ORF">DPMN_143278</name>
</gene>
<keyword evidence="2" id="KW-1185">Reference proteome</keyword>
<sequence length="193" mass="21281">MGDICPALTESRPDRWNFLEQGIYSTTAPLHPGVLTGTCEGAPGYIGVSGSKREDRKCTVTSFPGAGARRRGLLRAWAWTCFDVDGVMRLGITGSVRWDSIQDAIVCYERKVTRVAYGKQHHLKIRGMPCFDVNTKLGTAMKVCMGRPVKRLVLGRPSRNSTASSDKAAIDAYEKWSDLKIVLLAQLFSEKTP</sequence>
<evidence type="ECO:0000313" key="1">
    <source>
        <dbReference type="EMBL" id="KAH3814768.1"/>
    </source>
</evidence>
<organism evidence="1 2">
    <name type="scientific">Dreissena polymorpha</name>
    <name type="common">Zebra mussel</name>
    <name type="synonym">Mytilus polymorpha</name>
    <dbReference type="NCBI Taxonomy" id="45954"/>
    <lineage>
        <taxon>Eukaryota</taxon>
        <taxon>Metazoa</taxon>
        <taxon>Spiralia</taxon>
        <taxon>Lophotrochozoa</taxon>
        <taxon>Mollusca</taxon>
        <taxon>Bivalvia</taxon>
        <taxon>Autobranchia</taxon>
        <taxon>Heteroconchia</taxon>
        <taxon>Euheterodonta</taxon>
        <taxon>Imparidentia</taxon>
        <taxon>Neoheterodontei</taxon>
        <taxon>Myida</taxon>
        <taxon>Dreissenoidea</taxon>
        <taxon>Dreissenidae</taxon>
        <taxon>Dreissena</taxon>
    </lineage>
</organism>
<proteinExistence type="predicted"/>
<reference evidence="1" key="2">
    <citation type="submission" date="2020-11" db="EMBL/GenBank/DDBJ databases">
        <authorList>
            <person name="McCartney M.A."/>
            <person name="Auch B."/>
            <person name="Kono T."/>
            <person name="Mallez S."/>
            <person name="Becker A."/>
            <person name="Gohl D.M."/>
            <person name="Silverstein K.A.T."/>
            <person name="Koren S."/>
            <person name="Bechman K.B."/>
            <person name="Herman A."/>
            <person name="Abrahante J.E."/>
            <person name="Garbe J."/>
        </authorList>
    </citation>
    <scope>NUCLEOTIDE SEQUENCE</scope>
    <source>
        <strain evidence="1">Duluth1</strain>
        <tissue evidence="1">Whole animal</tissue>
    </source>
</reference>
<dbReference type="EMBL" id="JAIWYP010000006">
    <property type="protein sequence ID" value="KAH3814768.1"/>
    <property type="molecule type" value="Genomic_DNA"/>
</dbReference>
<reference evidence="1" key="1">
    <citation type="journal article" date="2019" name="bioRxiv">
        <title>The Genome of the Zebra Mussel, Dreissena polymorpha: A Resource for Invasive Species Research.</title>
        <authorList>
            <person name="McCartney M.A."/>
            <person name="Auch B."/>
            <person name="Kono T."/>
            <person name="Mallez S."/>
            <person name="Zhang Y."/>
            <person name="Obille A."/>
            <person name="Becker A."/>
            <person name="Abrahante J.E."/>
            <person name="Garbe J."/>
            <person name="Badalamenti J.P."/>
            <person name="Herman A."/>
            <person name="Mangelson H."/>
            <person name="Liachko I."/>
            <person name="Sullivan S."/>
            <person name="Sone E.D."/>
            <person name="Koren S."/>
            <person name="Silverstein K.A.T."/>
            <person name="Beckman K.B."/>
            <person name="Gohl D.M."/>
        </authorList>
    </citation>
    <scope>NUCLEOTIDE SEQUENCE</scope>
    <source>
        <strain evidence="1">Duluth1</strain>
        <tissue evidence="1">Whole animal</tissue>
    </source>
</reference>
<accession>A0A9D4GG30</accession>
<protein>
    <submittedName>
        <fullName evidence="1">Uncharacterized protein</fullName>
    </submittedName>
</protein>
<dbReference type="AlphaFoldDB" id="A0A9D4GG30"/>
<feature type="non-terminal residue" evidence="1">
    <location>
        <position position="193"/>
    </location>
</feature>
<name>A0A9D4GG30_DREPO</name>